<dbReference type="AlphaFoldDB" id="A0A6J5IY91"/>
<evidence type="ECO:0000313" key="2">
    <source>
        <dbReference type="Proteomes" id="UP000494301"/>
    </source>
</evidence>
<proteinExistence type="predicted"/>
<name>A0A6J5IY91_9BURK</name>
<protein>
    <submittedName>
        <fullName evidence="1">Uncharacterized protein</fullName>
    </submittedName>
</protein>
<dbReference type="Proteomes" id="UP000494301">
    <property type="component" value="Unassembled WGS sequence"/>
</dbReference>
<organism evidence="1 2">
    <name type="scientific">Burkholderia aenigmatica</name>
    <dbReference type="NCBI Taxonomy" id="2015348"/>
    <lineage>
        <taxon>Bacteria</taxon>
        <taxon>Pseudomonadati</taxon>
        <taxon>Pseudomonadota</taxon>
        <taxon>Betaproteobacteria</taxon>
        <taxon>Burkholderiales</taxon>
        <taxon>Burkholderiaceae</taxon>
        <taxon>Burkholderia</taxon>
        <taxon>Burkholderia cepacia complex</taxon>
    </lineage>
</organism>
<dbReference type="EMBL" id="CABWIL020000008">
    <property type="protein sequence ID" value="CAB3963929.1"/>
    <property type="molecule type" value="Genomic_DNA"/>
</dbReference>
<reference evidence="1 2" key="1">
    <citation type="submission" date="2020-04" db="EMBL/GenBank/DDBJ databases">
        <authorList>
            <person name="Depoorter E."/>
        </authorList>
    </citation>
    <scope>NUCLEOTIDE SEQUENCE [LARGE SCALE GENOMIC DNA]</scope>
    <source>
        <strain evidence="1 2">BCC0217</strain>
    </source>
</reference>
<accession>A0A6J5IY91</accession>
<gene>
    <name evidence="1" type="ORF">BLA3211_02562</name>
</gene>
<sequence length="49" mass="5996">MRWRPLQWHATELAERKYKWGNIKWDGAFSYRPGLARHGAVRCKHFVRQ</sequence>
<evidence type="ECO:0000313" key="1">
    <source>
        <dbReference type="EMBL" id="CAB3963929.1"/>
    </source>
</evidence>